<protein>
    <submittedName>
        <fullName evidence="2">(Mediterranean fruit fly) hypothetical protein</fullName>
    </submittedName>
</protein>
<sequence>MNRSLVLGKATPTIDASTMQHCDAGIHTQRLLGDRLVGEVNEIKEQATTGKKKREERQMTTKILQYSDREARTPSAVSEALGQAGPPTNLKLQQPALNNESKQNEFATKPAINQFASQTAKQPNSQTANHASHQPASKKCGQRWGGSVGGRLTQTKRIAAIGCVAQCRSIETAFAWMAAEIVLGKWR</sequence>
<keyword evidence="3" id="KW-1185">Reference proteome</keyword>
<proteinExistence type="predicted"/>
<dbReference type="AlphaFoldDB" id="A0A811VBU0"/>
<organism evidence="2 3">
    <name type="scientific">Ceratitis capitata</name>
    <name type="common">Mediterranean fruit fly</name>
    <name type="synonym">Tephritis capitata</name>
    <dbReference type="NCBI Taxonomy" id="7213"/>
    <lineage>
        <taxon>Eukaryota</taxon>
        <taxon>Metazoa</taxon>
        <taxon>Ecdysozoa</taxon>
        <taxon>Arthropoda</taxon>
        <taxon>Hexapoda</taxon>
        <taxon>Insecta</taxon>
        <taxon>Pterygota</taxon>
        <taxon>Neoptera</taxon>
        <taxon>Endopterygota</taxon>
        <taxon>Diptera</taxon>
        <taxon>Brachycera</taxon>
        <taxon>Muscomorpha</taxon>
        <taxon>Tephritoidea</taxon>
        <taxon>Tephritidae</taxon>
        <taxon>Ceratitis</taxon>
        <taxon>Ceratitis</taxon>
    </lineage>
</organism>
<dbReference type="Proteomes" id="UP000606786">
    <property type="component" value="Unassembled WGS sequence"/>
</dbReference>
<feature type="region of interest" description="Disordered" evidence="1">
    <location>
        <begin position="117"/>
        <end position="144"/>
    </location>
</feature>
<accession>A0A811VBU0</accession>
<dbReference type="EMBL" id="CAJHJT010000056">
    <property type="protein sequence ID" value="CAD7011712.1"/>
    <property type="molecule type" value="Genomic_DNA"/>
</dbReference>
<name>A0A811VBU0_CERCA</name>
<evidence type="ECO:0000313" key="3">
    <source>
        <dbReference type="Proteomes" id="UP000606786"/>
    </source>
</evidence>
<comment type="caution">
    <text evidence="2">The sequence shown here is derived from an EMBL/GenBank/DDBJ whole genome shotgun (WGS) entry which is preliminary data.</text>
</comment>
<feature type="compositionally biased region" description="Polar residues" evidence="1">
    <location>
        <begin position="117"/>
        <end position="135"/>
    </location>
</feature>
<evidence type="ECO:0000256" key="1">
    <source>
        <dbReference type="SAM" id="MobiDB-lite"/>
    </source>
</evidence>
<reference evidence="2" key="1">
    <citation type="submission" date="2020-11" db="EMBL/GenBank/DDBJ databases">
        <authorList>
            <person name="Whitehead M."/>
        </authorList>
    </citation>
    <scope>NUCLEOTIDE SEQUENCE</scope>
    <source>
        <strain evidence="2">EGII</strain>
    </source>
</reference>
<evidence type="ECO:0000313" key="2">
    <source>
        <dbReference type="EMBL" id="CAD7011712.1"/>
    </source>
</evidence>
<feature type="region of interest" description="Disordered" evidence="1">
    <location>
        <begin position="69"/>
        <end position="89"/>
    </location>
</feature>
<gene>
    <name evidence="2" type="ORF">CCAP1982_LOCUS19806</name>
</gene>